<comment type="caution">
    <text evidence="3">The sequence shown here is derived from an EMBL/GenBank/DDBJ whole genome shotgun (WGS) entry which is preliminary data.</text>
</comment>
<keyword evidence="1" id="KW-1133">Transmembrane helix</keyword>
<proteinExistence type="predicted"/>
<evidence type="ECO:0000256" key="1">
    <source>
        <dbReference type="SAM" id="Phobius"/>
    </source>
</evidence>
<feature type="transmembrane region" description="Helical" evidence="1">
    <location>
        <begin position="28"/>
        <end position="50"/>
    </location>
</feature>
<accession>A0A934RII2</accession>
<evidence type="ECO:0000313" key="3">
    <source>
        <dbReference type="EMBL" id="MBK1828900.1"/>
    </source>
</evidence>
<feature type="transmembrane region" description="Helical" evidence="1">
    <location>
        <begin position="141"/>
        <end position="162"/>
    </location>
</feature>
<reference evidence="3" key="1">
    <citation type="submission" date="2021-01" db="EMBL/GenBank/DDBJ databases">
        <title>Modified the classification status of verrucomicrobia.</title>
        <authorList>
            <person name="Feng X."/>
        </authorList>
    </citation>
    <scope>NUCLEOTIDE SEQUENCE</scope>
    <source>
        <strain evidence="3">KCTC 22201</strain>
    </source>
</reference>
<evidence type="ECO:0000313" key="4">
    <source>
        <dbReference type="Proteomes" id="UP000658278"/>
    </source>
</evidence>
<sequence length="293" mass="31887">MPTLLQLHLLVALVATTALIGHVVTVSAPVLVCWRTALAAVGAFLWVRLIQRRKIWLGWKQVAPLLGVGAIVGCHWLAFFGAIKLANISICLAGMATISLFTAFTEPLITRRRVRPFEVLLGLLVVAGILLIANVERGHLLGLGVALVGAFLAAIFPVFNSILVNRGGAPQLMVGWEMVGACLAVLALLPAFDDAGYASLLQTTGTDWIWFLVIAWACTVLGHGWHIHLLRRISAYTGNLAMNFEPVYGMLAAAIVFGEYKQLHPAFYLGTLSILIANLLHPYLDRRFNQPRP</sequence>
<feature type="transmembrane region" description="Helical" evidence="1">
    <location>
        <begin position="240"/>
        <end position="260"/>
    </location>
</feature>
<dbReference type="PANTHER" id="PTHR22911">
    <property type="entry name" value="ACYL-MALONYL CONDENSING ENZYME-RELATED"/>
    <property type="match status" value="1"/>
</dbReference>
<protein>
    <submittedName>
        <fullName evidence="3">DMT family transporter</fullName>
    </submittedName>
</protein>
<dbReference type="PANTHER" id="PTHR22911:SF79">
    <property type="entry name" value="MOBA-LIKE NTP TRANSFERASE DOMAIN-CONTAINING PROTEIN"/>
    <property type="match status" value="1"/>
</dbReference>
<dbReference type="SUPFAM" id="SSF103481">
    <property type="entry name" value="Multidrug resistance efflux transporter EmrE"/>
    <property type="match status" value="2"/>
</dbReference>
<keyword evidence="1" id="KW-0812">Transmembrane</keyword>
<dbReference type="EMBL" id="JAENII010000020">
    <property type="protein sequence ID" value="MBK1828900.1"/>
    <property type="molecule type" value="Genomic_DNA"/>
</dbReference>
<dbReference type="Pfam" id="PF00892">
    <property type="entry name" value="EamA"/>
    <property type="match status" value="1"/>
</dbReference>
<name>A0A934RII2_9BACT</name>
<dbReference type="GO" id="GO:0016020">
    <property type="term" value="C:membrane"/>
    <property type="evidence" value="ECO:0007669"/>
    <property type="project" value="InterPro"/>
</dbReference>
<keyword evidence="1" id="KW-0472">Membrane</keyword>
<feature type="transmembrane region" description="Helical" evidence="1">
    <location>
        <begin position="85"/>
        <end position="105"/>
    </location>
</feature>
<feature type="transmembrane region" description="Helical" evidence="1">
    <location>
        <begin position="62"/>
        <end position="79"/>
    </location>
</feature>
<keyword evidence="4" id="KW-1185">Reference proteome</keyword>
<organism evidence="3 4">
    <name type="scientific">Haloferula rosea</name>
    <dbReference type="NCBI Taxonomy" id="490093"/>
    <lineage>
        <taxon>Bacteria</taxon>
        <taxon>Pseudomonadati</taxon>
        <taxon>Verrucomicrobiota</taxon>
        <taxon>Verrucomicrobiia</taxon>
        <taxon>Verrucomicrobiales</taxon>
        <taxon>Verrucomicrobiaceae</taxon>
        <taxon>Haloferula</taxon>
    </lineage>
</organism>
<dbReference type="InterPro" id="IPR000620">
    <property type="entry name" value="EamA_dom"/>
</dbReference>
<evidence type="ECO:0000259" key="2">
    <source>
        <dbReference type="Pfam" id="PF00892"/>
    </source>
</evidence>
<dbReference type="RefSeq" id="WP_200283173.1">
    <property type="nucleotide sequence ID" value="NZ_JAENII010000020.1"/>
</dbReference>
<feature type="transmembrane region" description="Helical" evidence="1">
    <location>
        <begin position="117"/>
        <end position="135"/>
    </location>
</feature>
<dbReference type="AlphaFoldDB" id="A0A934RII2"/>
<dbReference type="Proteomes" id="UP000658278">
    <property type="component" value="Unassembled WGS sequence"/>
</dbReference>
<feature type="transmembrane region" description="Helical" evidence="1">
    <location>
        <begin position="174"/>
        <end position="192"/>
    </location>
</feature>
<feature type="domain" description="EamA" evidence="2">
    <location>
        <begin position="141"/>
        <end position="277"/>
    </location>
</feature>
<feature type="transmembrane region" description="Helical" evidence="1">
    <location>
        <begin position="208"/>
        <end position="228"/>
    </location>
</feature>
<gene>
    <name evidence="3" type="ORF">JIN81_17830</name>
</gene>
<feature type="transmembrane region" description="Helical" evidence="1">
    <location>
        <begin position="266"/>
        <end position="284"/>
    </location>
</feature>
<dbReference type="InterPro" id="IPR037185">
    <property type="entry name" value="EmrE-like"/>
</dbReference>